<gene>
    <name evidence="1" type="ORF">QJS35_28945</name>
</gene>
<protein>
    <submittedName>
        <fullName evidence="1">Uncharacterized protein</fullName>
    </submittedName>
</protein>
<evidence type="ECO:0000313" key="2">
    <source>
        <dbReference type="Proteomes" id="UP001493487"/>
    </source>
</evidence>
<dbReference type="Proteomes" id="UP001493487">
    <property type="component" value="Unassembled WGS sequence"/>
</dbReference>
<reference evidence="1 2" key="1">
    <citation type="journal article" date="2023" name="Genome Announc.">
        <title>Pan-Genome Analyses of the Genus Cohnella and Proposal of the Novel Species Cohnella silvisoli sp. nov., Isolated from Forest Soil.</title>
        <authorList>
            <person name="Wang C."/>
            <person name="Mao L."/>
            <person name="Bao G."/>
            <person name="Zhu H."/>
        </authorList>
    </citation>
    <scope>NUCLEOTIDE SEQUENCE [LARGE SCALE GENOMIC DNA]</scope>
    <source>
        <strain evidence="1 2">NL03-T5-1</strain>
    </source>
</reference>
<organism evidence="1 2">
    <name type="scientific">Cohnella silvisoli</name>
    <dbReference type="NCBI Taxonomy" id="2873699"/>
    <lineage>
        <taxon>Bacteria</taxon>
        <taxon>Bacillati</taxon>
        <taxon>Bacillota</taxon>
        <taxon>Bacilli</taxon>
        <taxon>Bacillales</taxon>
        <taxon>Paenibacillaceae</taxon>
        <taxon>Cohnella</taxon>
    </lineage>
</organism>
<proteinExistence type="predicted"/>
<dbReference type="RefSeq" id="WP_232189495.1">
    <property type="nucleotide sequence ID" value="NZ_JAIOAP010000020.1"/>
</dbReference>
<comment type="caution">
    <text evidence="1">The sequence shown here is derived from an EMBL/GenBank/DDBJ whole genome shotgun (WGS) entry which is preliminary data.</text>
</comment>
<evidence type="ECO:0000313" key="1">
    <source>
        <dbReference type="EMBL" id="MEQ4486406.1"/>
    </source>
</evidence>
<dbReference type="EMBL" id="JASKHM010000021">
    <property type="protein sequence ID" value="MEQ4486406.1"/>
    <property type="molecule type" value="Genomic_DNA"/>
</dbReference>
<keyword evidence="2" id="KW-1185">Reference proteome</keyword>
<accession>A0ABV1L2A8</accession>
<sequence length="286" mass="31905">MGWQTMREGIRQRLIAEVSAIGDRVFEPHAADAKTAKPYAVIVQGSDSEDSDWSGFRRLVEIWPYVSWTNFTEVDALCKSIIDALADQLITDPETGEMFTCRYEGTLGDDTVDEDWQAITRGLRFSVLALQPTGNVGYEQPADPWLAALAEWSHVILGSQWTIFHTAWPLGYARPAVLWRIAGVELREVSAAAVELRKRFVGHVIGTTQTEQNAAIVLTTWKLKAAIKLPLDVATRRYLTVIDPKADHQADGLRTGQITVTLSRKEARSMDAAPMMAEFYQQGNLL</sequence>
<name>A0ABV1L2A8_9BACL</name>